<keyword evidence="4 5" id="KW-0732">Signal</keyword>
<dbReference type="GeneID" id="20641740"/>
<dbReference type="Proteomes" id="UP000002640">
    <property type="component" value="Unassembled WGS sequence"/>
</dbReference>
<proteinExistence type="inferred from homology"/>
<accession>G4Z8F9</accession>
<evidence type="ECO:0000256" key="1">
    <source>
        <dbReference type="ARBA" id="ARBA00004613"/>
    </source>
</evidence>
<dbReference type="Pfam" id="PF16810">
    <property type="entry name" value="RXLR"/>
    <property type="match status" value="1"/>
</dbReference>
<feature type="region of interest" description="Disordered" evidence="6">
    <location>
        <begin position="35"/>
        <end position="79"/>
    </location>
</feature>
<protein>
    <recommendedName>
        <fullName evidence="5">RxLR effector protein</fullName>
    </recommendedName>
</protein>
<comment type="function">
    <text evidence="5">Effector that suppresses plant defense responses during pathogen infection.</text>
</comment>
<dbReference type="InParanoid" id="G4Z8F9"/>
<evidence type="ECO:0000256" key="4">
    <source>
        <dbReference type="ARBA" id="ARBA00022729"/>
    </source>
</evidence>
<dbReference type="AlphaFoldDB" id="G4Z8F9"/>
<keyword evidence="8" id="KW-1185">Reference proteome</keyword>
<dbReference type="RefSeq" id="XP_009524596.1">
    <property type="nucleotide sequence ID" value="XM_009526301.1"/>
</dbReference>
<name>G4Z8F9_PHYSP</name>
<keyword evidence="3 5" id="KW-0964">Secreted</keyword>
<reference evidence="7 8" key="1">
    <citation type="journal article" date="2006" name="Science">
        <title>Phytophthora genome sequences uncover evolutionary origins and mechanisms of pathogenesis.</title>
        <authorList>
            <person name="Tyler B.M."/>
            <person name="Tripathy S."/>
            <person name="Zhang X."/>
            <person name="Dehal P."/>
            <person name="Jiang R.H."/>
            <person name="Aerts A."/>
            <person name="Arredondo F.D."/>
            <person name="Baxter L."/>
            <person name="Bensasson D."/>
            <person name="Beynon J.L."/>
            <person name="Chapman J."/>
            <person name="Damasceno C.M."/>
            <person name="Dorrance A.E."/>
            <person name="Dou D."/>
            <person name="Dickerman A.W."/>
            <person name="Dubchak I.L."/>
            <person name="Garbelotto M."/>
            <person name="Gijzen M."/>
            <person name="Gordon S.G."/>
            <person name="Govers F."/>
            <person name="Grunwald N.J."/>
            <person name="Huang W."/>
            <person name="Ivors K.L."/>
            <person name="Jones R.W."/>
            <person name="Kamoun S."/>
            <person name="Krampis K."/>
            <person name="Lamour K.H."/>
            <person name="Lee M.K."/>
            <person name="McDonald W.H."/>
            <person name="Medina M."/>
            <person name="Meijer H.J."/>
            <person name="Nordberg E.K."/>
            <person name="Maclean D.J."/>
            <person name="Ospina-Giraldo M.D."/>
            <person name="Morris P.F."/>
            <person name="Phuntumart V."/>
            <person name="Putnam N.H."/>
            <person name="Rash S."/>
            <person name="Rose J.K."/>
            <person name="Sakihama Y."/>
            <person name="Salamov A.A."/>
            <person name="Savidor A."/>
            <person name="Scheuring C.F."/>
            <person name="Smith B.M."/>
            <person name="Sobral B.W."/>
            <person name="Terry A."/>
            <person name="Torto-Alalibo T.A."/>
            <person name="Win J."/>
            <person name="Xu Z."/>
            <person name="Zhang H."/>
            <person name="Grigoriev I.V."/>
            <person name="Rokhsar D.S."/>
            <person name="Boore J.L."/>
        </authorList>
    </citation>
    <scope>NUCLEOTIDE SEQUENCE [LARGE SCALE GENOMIC DNA]</scope>
    <source>
        <strain evidence="7 8">P6497</strain>
    </source>
</reference>
<evidence type="ECO:0000313" key="8">
    <source>
        <dbReference type="Proteomes" id="UP000002640"/>
    </source>
</evidence>
<evidence type="ECO:0000256" key="5">
    <source>
        <dbReference type="RuleBase" id="RU367124"/>
    </source>
</evidence>
<evidence type="ECO:0000256" key="2">
    <source>
        <dbReference type="ARBA" id="ARBA00010400"/>
    </source>
</evidence>
<dbReference type="KEGG" id="psoj:PHYSODRAFT_299449"/>
<dbReference type="InterPro" id="IPR031825">
    <property type="entry name" value="RXLR"/>
</dbReference>
<comment type="similarity">
    <text evidence="2 5">Belongs to the RxLR effector family.</text>
</comment>
<feature type="compositionally biased region" description="Basic and acidic residues" evidence="6">
    <location>
        <begin position="41"/>
        <end position="69"/>
    </location>
</feature>
<gene>
    <name evidence="7" type="ORF">PHYSODRAFT_299449</name>
</gene>
<dbReference type="EMBL" id="JH159153">
    <property type="protein sequence ID" value="EGZ21879.1"/>
    <property type="molecule type" value="Genomic_DNA"/>
</dbReference>
<comment type="subcellular location">
    <subcellularLocation>
        <location evidence="1 5">Secreted</location>
    </subcellularLocation>
</comment>
<evidence type="ECO:0000256" key="3">
    <source>
        <dbReference type="ARBA" id="ARBA00022525"/>
    </source>
</evidence>
<feature type="signal peptide" evidence="5">
    <location>
        <begin position="1"/>
        <end position="22"/>
    </location>
</feature>
<organism evidence="7 8">
    <name type="scientific">Phytophthora sojae (strain P6497)</name>
    <name type="common">Soybean stem and root rot agent</name>
    <name type="synonym">Phytophthora megasperma f. sp. glycines</name>
    <dbReference type="NCBI Taxonomy" id="1094619"/>
    <lineage>
        <taxon>Eukaryota</taxon>
        <taxon>Sar</taxon>
        <taxon>Stramenopiles</taxon>
        <taxon>Oomycota</taxon>
        <taxon>Peronosporomycetes</taxon>
        <taxon>Peronosporales</taxon>
        <taxon>Peronosporaceae</taxon>
        <taxon>Phytophthora</taxon>
    </lineage>
</organism>
<feature type="chain" id="PRO_5003472223" description="RxLR effector protein" evidence="5">
    <location>
        <begin position="23"/>
        <end position="146"/>
    </location>
</feature>
<evidence type="ECO:0000313" key="7">
    <source>
        <dbReference type="EMBL" id="EGZ21879.1"/>
    </source>
</evidence>
<evidence type="ECO:0000256" key="6">
    <source>
        <dbReference type="SAM" id="MobiDB-lite"/>
    </source>
</evidence>
<sequence>MRYLQVILMAVATILTIRSAYSVAVDNKQSTVAAEAANWPRSDHVDGTAGKLRTDSTADKNDDSKRRLSPESTAANDEERTSLARLAAAKAQIRYWSWIEANPNVVYRGFGLHKLNGEALEKSKLRALWKAYALKWKGRQATISIR</sequence>
<comment type="domain">
    <text evidence="5">The RxLR-dEER motif acts to carry the protein into the host cell cytoplasm through binding to cell surface phosphatidylinositol-3-phosphate.</text>
</comment>